<evidence type="ECO:0000256" key="1">
    <source>
        <dbReference type="ARBA" id="ARBA00022676"/>
    </source>
</evidence>
<evidence type="ECO:0000313" key="4">
    <source>
        <dbReference type="Proteomes" id="UP000615026"/>
    </source>
</evidence>
<evidence type="ECO:0000256" key="2">
    <source>
        <dbReference type="ARBA" id="ARBA00022679"/>
    </source>
</evidence>
<comment type="caution">
    <text evidence="3">The sequence shown here is derived from an EMBL/GenBank/DDBJ whole genome shotgun (WGS) entry which is preliminary data.</text>
</comment>
<dbReference type="GO" id="GO:0008713">
    <property type="term" value="F:ADP-heptose-lipopolysaccharide heptosyltransferase activity"/>
    <property type="evidence" value="ECO:0007669"/>
    <property type="project" value="TreeGrafter"/>
</dbReference>
<keyword evidence="1" id="KW-0328">Glycosyltransferase</keyword>
<proteinExistence type="predicted"/>
<dbReference type="InterPro" id="IPR002201">
    <property type="entry name" value="Glyco_trans_9"/>
</dbReference>
<gene>
    <name evidence="3" type="ORF">IQ260_02600</name>
</gene>
<dbReference type="Gene3D" id="3.40.50.2000">
    <property type="entry name" value="Glycogen Phosphorylase B"/>
    <property type="match status" value="2"/>
</dbReference>
<dbReference type="PANTHER" id="PTHR30160">
    <property type="entry name" value="TETRAACYLDISACCHARIDE 4'-KINASE-RELATED"/>
    <property type="match status" value="1"/>
</dbReference>
<dbReference type="InterPro" id="IPR051199">
    <property type="entry name" value="LPS_LOS_Heptosyltrfase"/>
</dbReference>
<keyword evidence="2" id="KW-0808">Transferase</keyword>
<dbReference type="GO" id="GO:0009244">
    <property type="term" value="P:lipopolysaccharide core region biosynthetic process"/>
    <property type="evidence" value="ECO:0007669"/>
    <property type="project" value="TreeGrafter"/>
</dbReference>
<reference evidence="3" key="1">
    <citation type="submission" date="2020-10" db="EMBL/GenBank/DDBJ databases">
        <authorList>
            <person name="Castelo-Branco R."/>
            <person name="Eusebio N."/>
            <person name="Adriana R."/>
            <person name="Vieira A."/>
            <person name="Brugerolle De Fraissinette N."/>
            <person name="Rezende De Castro R."/>
            <person name="Schneider M.P."/>
            <person name="Vasconcelos V."/>
            <person name="Leao P.N."/>
        </authorList>
    </citation>
    <scope>NUCLEOTIDE SEQUENCE</scope>
    <source>
        <strain evidence="3">LEGE 11479</strain>
    </source>
</reference>
<dbReference type="Pfam" id="PF01075">
    <property type="entry name" value="Glyco_transf_9"/>
    <property type="match status" value="1"/>
</dbReference>
<dbReference type="PANTHER" id="PTHR30160:SF7">
    <property type="entry name" value="ADP-HEPTOSE--LPS HEPTOSYLTRANSFERASE 2"/>
    <property type="match status" value="1"/>
</dbReference>
<dbReference type="AlphaFoldDB" id="A0A928X0Z4"/>
<keyword evidence="4" id="KW-1185">Reference proteome</keyword>
<dbReference type="RefSeq" id="WP_193990583.1">
    <property type="nucleotide sequence ID" value="NZ_JADEXP010000010.1"/>
</dbReference>
<dbReference type="GO" id="GO:0005829">
    <property type="term" value="C:cytosol"/>
    <property type="evidence" value="ECO:0007669"/>
    <property type="project" value="TreeGrafter"/>
</dbReference>
<sequence length="312" mass="33779">MRVLALVPGGISDQLQFFPTLTTLKKNYPNAEIAIVVEPAAKSAYRVSRAVSELIPFDYQGQNSPSDWANLLGIIRDREFELALCASHRWEEGVLLWLSGIPTRIGYSSTQVPWLYTSTVATDMQQSSTSPALLQSLAISPTAPPIEFNVPEEDIAWADAQCQSLGVADSGYVVMYPGLNAQADSYPLDSWMSLIDDFQAKQPQLPVIILETVDSKDTTTSLGRQRNLKTVTAANLGQIAALLAGANLVISPDSYVSQVAMTLQVFTLVLQTTLSQPLPPTDGEMRALGVQSATENLADLPPGNVLQKVWGT</sequence>
<protein>
    <submittedName>
        <fullName evidence="3">Glycosyltransferase family 9 protein</fullName>
    </submittedName>
</protein>
<dbReference type="Proteomes" id="UP000615026">
    <property type="component" value="Unassembled WGS sequence"/>
</dbReference>
<dbReference type="SUPFAM" id="SSF53756">
    <property type="entry name" value="UDP-Glycosyltransferase/glycogen phosphorylase"/>
    <property type="match status" value="1"/>
</dbReference>
<organism evidence="3 4">
    <name type="scientific">Leptolyngbya cf. ectocarpi LEGE 11479</name>
    <dbReference type="NCBI Taxonomy" id="1828722"/>
    <lineage>
        <taxon>Bacteria</taxon>
        <taxon>Bacillati</taxon>
        <taxon>Cyanobacteriota</taxon>
        <taxon>Cyanophyceae</taxon>
        <taxon>Leptolyngbyales</taxon>
        <taxon>Leptolyngbyaceae</taxon>
        <taxon>Leptolyngbya group</taxon>
        <taxon>Leptolyngbya</taxon>
    </lineage>
</organism>
<accession>A0A928X0Z4</accession>
<evidence type="ECO:0000313" key="3">
    <source>
        <dbReference type="EMBL" id="MBE9065539.1"/>
    </source>
</evidence>
<dbReference type="EMBL" id="JADEXP010000010">
    <property type="protein sequence ID" value="MBE9065539.1"/>
    <property type="molecule type" value="Genomic_DNA"/>
</dbReference>
<name>A0A928X0Z4_LEPEC</name>